<dbReference type="InterPro" id="IPR056792">
    <property type="entry name" value="PRC_RimM"/>
</dbReference>
<evidence type="ECO:0000313" key="3">
    <source>
        <dbReference type="Proteomes" id="UP000194003"/>
    </source>
</evidence>
<dbReference type="AlphaFoldDB" id="A0A1Y2K1P8"/>
<protein>
    <submittedName>
        <fullName evidence="2">Putative Ribosome maturation factor rimM</fullName>
    </submittedName>
</protein>
<evidence type="ECO:0000259" key="1">
    <source>
        <dbReference type="Pfam" id="PF24986"/>
    </source>
</evidence>
<feature type="domain" description="Ribosome maturation factor RimM PRC barrel" evidence="1">
    <location>
        <begin position="32"/>
        <end position="96"/>
    </location>
</feature>
<gene>
    <name evidence="2" type="primary">rimM</name>
    <name evidence="2" type="ORF">MAIT1_02026</name>
</gene>
<accession>A0A1Y2K1P8</accession>
<dbReference type="GO" id="GO:0005840">
    <property type="term" value="C:ribosome"/>
    <property type="evidence" value="ECO:0007669"/>
    <property type="project" value="InterPro"/>
</dbReference>
<comment type="caution">
    <text evidence="2">The sequence shown here is derived from an EMBL/GenBank/DDBJ whole genome shotgun (WGS) entry which is preliminary data.</text>
</comment>
<dbReference type="PANTHER" id="PTHR33692">
    <property type="entry name" value="RIBOSOME MATURATION FACTOR RIMM"/>
    <property type="match status" value="1"/>
</dbReference>
<proteinExistence type="predicted"/>
<keyword evidence="3" id="KW-1185">Reference proteome</keyword>
<dbReference type="STRING" id="1434232.MAIT1_02026"/>
<dbReference type="GO" id="GO:0006364">
    <property type="term" value="P:rRNA processing"/>
    <property type="evidence" value="ECO:0007669"/>
    <property type="project" value="InterPro"/>
</dbReference>
<sequence>MTDRNAAEALYGARLEVARADLPAPDEDEVYWLDLIGCAVVDADSGANLGVVADMMSTGANDVIVVNGPDGERLLPYIADVVIEADMETRTVRVRPLPGM</sequence>
<dbReference type="Pfam" id="PF24986">
    <property type="entry name" value="PRC_RimM"/>
    <property type="match status" value="1"/>
</dbReference>
<dbReference type="InterPro" id="IPR011961">
    <property type="entry name" value="RimM"/>
</dbReference>
<dbReference type="InterPro" id="IPR011033">
    <property type="entry name" value="PRC_barrel-like_sf"/>
</dbReference>
<reference evidence="2 3" key="1">
    <citation type="journal article" date="2016" name="BMC Genomics">
        <title>Combined genomic and structural analyses of a cultured magnetotactic bacterium reveals its niche adaptation to a dynamic environment.</title>
        <authorList>
            <person name="Araujo A.C."/>
            <person name="Morillo V."/>
            <person name="Cypriano J."/>
            <person name="Teixeira L.C."/>
            <person name="Leao P."/>
            <person name="Lyra S."/>
            <person name="Almeida L.G."/>
            <person name="Bazylinski D.A."/>
            <person name="Vasconcellos A.T."/>
            <person name="Abreu F."/>
            <person name="Lins U."/>
        </authorList>
    </citation>
    <scope>NUCLEOTIDE SEQUENCE [LARGE SCALE GENOMIC DNA]</scope>
    <source>
        <strain evidence="2 3">IT-1</strain>
    </source>
</reference>
<name>A0A1Y2K1P8_9PROT</name>
<evidence type="ECO:0000313" key="2">
    <source>
        <dbReference type="EMBL" id="OSM01961.1"/>
    </source>
</evidence>
<dbReference type="NCBIfam" id="TIGR02273">
    <property type="entry name" value="16S_RimM"/>
    <property type="match status" value="1"/>
</dbReference>
<dbReference type="EMBL" id="LVJN01000020">
    <property type="protein sequence ID" value="OSM01961.1"/>
    <property type="molecule type" value="Genomic_DNA"/>
</dbReference>
<organism evidence="2 3">
    <name type="scientific">Magnetofaba australis IT-1</name>
    <dbReference type="NCBI Taxonomy" id="1434232"/>
    <lineage>
        <taxon>Bacteria</taxon>
        <taxon>Pseudomonadati</taxon>
        <taxon>Pseudomonadota</taxon>
        <taxon>Magnetococcia</taxon>
        <taxon>Magnetococcales</taxon>
        <taxon>Magnetococcaceae</taxon>
        <taxon>Magnetofaba</taxon>
    </lineage>
</organism>
<dbReference type="SUPFAM" id="SSF50346">
    <property type="entry name" value="PRC-barrel domain"/>
    <property type="match status" value="1"/>
</dbReference>
<dbReference type="Proteomes" id="UP000194003">
    <property type="component" value="Unassembled WGS sequence"/>
</dbReference>
<dbReference type="Gene3D" id="2.30.30.240">
    <property type="entry name" value="PRC-barrel domain"/>
    <property type="match status" value="1"/>
</dbReference>
<dbReference type="GO" id="GO:0043022">
    <property type="term" value="F:ribosome binding"/>
    <property type="evidence" value="ECO:0007669"/>
    <property type="project" value="InterPro"/>
</dbReference>
<dbReference type="PANTHER" id="PTHR33692:SF1">
    <property type="entry name" value="RIBOSOME MATURATION FACTOR RIMM"/>
    <property type="match status" value="1"/>
</dbReference>